<gene>
    <name evidence="14" type="ORF">GCM10009843_02990</name>
</gene>
<dbReference type="InterPro" id="IPR005467">
    <property type="entry name" value="His_kinase_dom"/>
</dbReference>
<evidence type="ECO:0000313" key="15">
    <source>
        <dbReference type="Proteomes" id="UP001500575"/>
    </source>
</evidence>
<evidence type="ECO:0000256" key="10">
    <source>
        <dbReference type="ARBA" id="ARBA00023136"/>
    </source>
</evidence>
<dbReference type="PANTHER" id="PTHR45436">
    <property type="entry name" value="SENSOR HISTIDINE KINASE YKOH"/>
    <property type="match status" value="1"/>
</dbReference>
<dbReference type="PROSITE" id="PS50885">
    <property type="entry name" value="HAMP"/>
    <property type="match status" value="1"/>
</dbReference>
<feature type="transmembrane region" description="Helical" evidence="11">
    <location>
        <begin position="12"/>
        <end position="33"/>
    </location>
</feature>
<dbReference type="SMART" id="SM00387">
    <property type="entry name" value="HATPase_c"/>
    <property type="match status" value="1"/>
</dbReference>
<dbReference type="Gene3D" id="6.10.340.10">
    <property type="match status" value="1"/>
</dbReference>
<evidence type="ECO:0000313" key="14">
    <source>
        <dbReference type="EMBL" id="GAA2114500.1"/>
    </source>
</evidence>
<dbReference type="PROSITE" id="PS50109">
    <property type="entry name" value="HIS_KIN"/>
    <property type="match status" value="1"/>
</dbReference>
<dbReference type="SUPFAM" id="SSF47384">
    <property type="entry name" value="Homodimeric domain of signal transducing histidine kinase"/>
    <property type="match status" value="1"/>
</dbReference>
<feature type="domain" description="Histidine kinase" evidence="12">
    <location>
        <begin position="242"/>
        <end position="452"/>
    </location>
</feature>
<dbReference type="InterPro" id="IPR003660">
    <property type="entry name" value="HAMP_dom"/>
</dbReference>
<accession>A0ABN2XPX8</accession>
<sequence length="458" mass="48720">MSLLGIRARATLLFGLVAAMLVVLAGTAVWFSVASYLLSQRQEVAVAQAVSNHEQVDLGLSSAGSSPPQVLAQLPRQLASTSLLRTPQDEWFTDDLTVDRGSIPASLVDRVASGRPYSQRTEVAGRPALVVGLPVGSAGGTYFEVFFLDELDETLRTLSLVLLLGGLVLPLAGLALGWWVMRPALRPLEQVADAVAAIAAGDVGARLDARGDPSLRSIAESFNVTAAALERRVKMDAKFAADVSHELRSPLTTMVNTVHLVDLHRDSMAPEAQEALDLLHAEVDGFQRLVQDLLEISRADAGSHQFTLVEFRLADLVQRALPARLSECLEVTSSGAEAVVYGDKRRLVRVLTNLVDNADRHGHGVHRVVVDATAEVASLAVEDGGSGLMPRELEGIFDRFSRGRGSERGSTDGAGLGLALVAQHVRLMGGTVTAENRAGGGARFVVRLPRSRAGATLC</sequence>
<dbReference type="EMBL" id="BAAAQQ010000002">
    <property type="protein sequence ID" value="GAA2114500.1"/>
    <property type="molecule type" value="Genomic_DNA"/>
</dbReference>
<reference evidence="14 15" key="1">
    <citation type="journal article" date="2019" name="Int. J. Syst. Evol. Microbiol.">
        <title>The Global Catalogue of Microorganisms (GCM) 10K type strain sequencing project: providing services to taxonomists for standard genome sequencing and annotation.</title>
        <authorList>
            <consortium name="The Broad Institute Genomics Platform"/>
            <consortium name="The Broad Institute Genome Sequencing Center for Infectious Disease"/>
            <person name="Wu L."/>
            <person name="Ma J."/>
        </authorList>
    </citation>
    <scope>NUCLEOTIDE SEQUENCE [LARGE SCALE GENOMIC DNA]</scope>
    <source>
        <strain evidence="14 15">JCM 16021</strain>
    </source>
</reference>
<evidence type="ECO:0000256" key="5">
    <source>
        <dbReference type="ARBA" id="ARBA00022679"/>
    </source>
</evidence>
<dbReference type="Pfam" id="PF00672">
    <property type="entry name" value="HAMP"/>
    <property type="match status" value="1"/>
</dbReference>
<dbReference type="InterPro" id="IPR003594">
    <property type="entry name" value="HATPase_dom"/>
</dbReference>
<keyword evidence="6 11" id="KW-0812">Transmembrane</keyword>
<dbReference type="PANTHER" id="PTHR45436:SF5">
    <property type="entry name" value="SENSOR HISTIDINE KINASE TRCS"/>
    <property type="match status" value="1"/>
</dbReference>
<evidence type="ECO:0000256" key="4">
    <source>
        <dbReference type="ARBA" id="ARBA00022553"/>
    </source>
</evidence>
<dbReference type="InterPro" id="IPR003661">
    <property type="entry name" value="HisK_dim/P_dom"/>
</dbReference>
<comment type="subcellular location">
    <subcellularLocation>
        <location evidence="2">Cell membrane</location>
    </subcellularLocation>
</comment>
<dbReference type="InterPro" id="IPR036097">
    <property type="entry name" value="HisK_dim/P_sf"/>
</dbReference>
<feature type="domain" description="HAMP" evidence="13">
    <location>
        <begin position="182"/>
        <end position="234"/>
    </location>
</feature>
<feature type="transmembrane region" description="Helical" evidence="11">
    <location>
        <begin position="128"/>
        <end position="148"/>
    </location>
</feature>
<evidence type="ECO:0000256" key="2">
    <source>
        <dbReference type="ARBA" id="ARBA00004236"/>
    </source>
</evidence>
<evidence type="ECO:0000256" key="9">
    <source>
        <dbReference type="ARBA" id="ARBA00023012"/>
    </source>
</evidence>
<evidence type="ECO:0000256" key="1">
    <source>
        <dbReference type="ARBA" id="ARBA00000085"/>
    </source>
</evidence>
<dbReference type="Gene3D" id="3.30.565.10">
    <property type="entry name" value="Histidine kinase-like ATPase, C-terminal domain"/>
    <property type="match status" value="1"/>
</dbReference>
<evidence type="ECO:0000259" key="12">
    <source>
        <dbReference type="PROSITE" id="PS50109"/>
    </source>
</evidence>
<evidence type="ECO:0000259" key="13">
    <source>
        <dbReference type="PROSITE" id="PS50885"/>
    </source>
</evidence>
<keyword evidence="7 14" id="KW-0418">Kinase</keyword>
<dbReference type="InterPro" id="IPR004358">
    <property type="entry name" value="Sig_transdc_His_kin-like_C"/>
</dbReference>
<keyword evidence="10 11" id="KW-0472">Membrane</keyword>
<keyword evidence="5" id="KW-0808">Transferase</keyword>
<dbReference type="Pfam" id="PF00512">
    <property type="entry name" value="HisKA"/>
    <property type="match status" value="1"/>
</dbReference>
<name>A0ABN2XPX8_9ACTN</name>
<dbReference type="EC" id="2.7.13.3" evidence="3"/>
<evidence type="ECO:0000256" key="3">
    <source>
        <dbReference type="ARBA" id="ARBA00012438"/>
    </source>
</evidence>
<dbReference type="Gene3D" id="1.10.287.130">
    <property type="match status" value="1"/>
</dbReference>
<dbReference type="InterPro" id="IPR036890">
    <property type="entry name" value="HATPase_C_sf"/>
</dbReference>
<keyword evidence="8 11" id="KW-1133">Transmembrane helix</keyword>
<dbReference type="PRINTS" id="PR00344">
    <property type="entry name" value="BCTRLSENSOR"/>
</dbReference>
<evidence type="ECO:0000256" key="7">
    <source>
        <dbReference type="ARBA" id="ARBA00022777"/>
    </source>
</evidence>
<dbReference type="SMART" id="SM00304">
    <property type="entry name" value="HAMP"/>
    <property type="match status" value="1"/>
</dbReference>
<organism evidence="14 15">
    <name type="scientific">Nocardioides bigeumensis</name>
    <dbReference type="NCBI Taxonomy" id="433657"/>
    <lineage>
        <taxon>Bacteria</taxon>
        <taxon>Bacillati</taxon>
        <taxon>Actinomycetota</taxon>
        <taxon>Actinomycetes</taxon>
        <taxon>Propionibacteriales</taxon>
        <taxon>Nocardioidaceae</taxon>
        <taxon>Nocardioides</taxon>
    </lineage>
</organism>
<feature type="transmembrane region" description="Helical" evidence="11">
    <location>
        <begin position="160"/>
        <end position="181"/>
    </location>
</feature>
<comment type="caution">
    <text evidence="14">The sequence shown here is derived from an EMBL/GenBank/DDBJ whole genome shotgun (WGS) entry which is preliminary data.</text>
</comment>
<evidence type="ECO:0000256" key="6">
    <source>
        <dbReference type="ARBA" id="ARBA00022692"/>
    </source>
</evidence>
<keyword evidence="9" id="KW-0902">Two-component regulatory system</keyword>
<evidence type="ECO:0000256" key="11">
    <source>
        <dbReference type="SAM" id="Phobius"/>
    </source>
</evidence>
<dbReference type="InterPro" id="IPR050428">
    <property type="entry name" value="TCS_sensor_his_kinase"/>
</dbReference>
<dbReference type="CDD" id="cd00082">
    <property type="entry name" value="HisKA"/>
    <property type="match status" value="1"/>
</dbReference>
<keyword evidence="4" id="KW-0597">Phosphoprotein</keyword>
<proteinExistence type="predicted"/>
<keyword evidence="15" id="KW-1185">Reference proteome</keyword>
<dbReference type="RefSeq" id="WP_344301813.1">
    <property type="nucleotide sequence ID" value="NZ_BAAAQQ010000002.1"/>
</dbReference>
<dbReference type="SUPFAM" id="SSF55874">
    <property type="entry name" value="ATPase domain of HSP90 chaperone/DNA topoisomerase II/histidine kinase"/>
    <property type="match status" value="1"/>
</dbReference>
<protein>
    <recommendedName>
        <fullName evidence="3">histidine kinase</fullName>
        <ecNumber evidence="3">2.7.13.3</ecNumber>
    </recommendedName>
</protein>
<evidence type="ECO:0000256" key="8">
    <source>
        <dbReference type="ARBA" id="ARBA00022989"/>
    </source>
</evidence>
<dbReference type="GO" id="GO:0016301">
    <property type="term" value="F:kinase activity"/>
    <property type="evidence" value="ECO:0007669"/>
    <property type="project" value="UniProtKB-KW"/>
</dbReference>
<dbReference type="SMART" id="SM00388">
    <property type="entry name" value="HisKA"/>
    <property type="match status" value="1"/>
</dbReference>
<comment type="catalytic activity">
    <reaction evidence="1">
        <text>ATP + protein L-histidine = ADP + protein N-phospho-L-histidine.</text>
        <dbReference type="EC" id="2.7.13.3"/>
    </reaction>
</comment>
<dbReference type="Proteomes" id="UP001500575">
    <property type="component" value="Unassembled WGS sequence"/>
</dbReference>
<dbReference type="Pfam" id="PF02518">
    <property type="entry name" value="HATPase_c"/>
    <property type="match status" value="1"/>
</dbReference>